<dbReference type="PANTHER" id="PTHR46579">
    <property type="entry name" value="F5/8 TYPE C DOMAIN-CONTAINING PROTEIN-RELATED"/>
    <property type="match status" value="1"/>
</dbReference>
<dbReference type="Proteomes" id="UP000053319">
    <property type="component" value="Unassembled WGS sequence"/>
</dbReference>
<sequence length="80" mass="9302">RSAQVHVAHARAWKAHEDKKERDAYFKLHGSRWSELMRLPYYDCVAMTVIDPMHNLLLGTLGFRCGSMCVVADHRVCRCR</sequence>
<accession>R7T2Q8</accession>
<reference evidence="1 2" key="1">
    <citation type="journal article" date="2012" name="Science">
        <title>The Paleozoic origin of enzymatic lignin decomposition reconstructed from 31 fungal genomes.</title>
        <authorList>
            <person name="Floudas D."/>
            <person name="Binder M."/>
            <person name="Riley R."/>
            <person name="Barry K."/>
            <person name="Blanchette R.A."/>
            <person name="Henrissat B."/>
            <person name="Martinez A.T."/>
            <person name="Otillar R."/>
            <person name="Spatafora J.W."/>
            <person name="Yadav J.S."/>
            <person name="Aerts A."/>
            <person name="Benoit I."/>
            <person name="Boyd A."/>
            <person name="Carlson A."/>
            <person name="Copeland A."/>
            <person name="Coutinho P.M."/>
            <person name="de Vries R.P."/>
            <person name="Ferreira P."/>
            <person name="Findley K."/>
            <person name="Foster B."/>
            <person name="Gaskell J."/>
            <person name="Glotzer D."/>
            <person name="Gorecki P."/>
            <person name="Heitman J."/>
            <person name="Hesse C."/>
            <person name="Hori C."/>
            <person name="Igarashi K."/>
            <person name="Jurgens J.A."/>
            <person name="Kallen N."/>
            <person name="Kersten P."/>
            <person name="Kohler A."/>
            <person name="Kuees U."/>
            <person name="Kumar T.K.A."/>
            <person name="Kuo A."/>
            <person name="LaButti K."/>
            <person name="Larrondo L.F."/>
            <person name="Lindquist E."/>
            <person name="Ling A."/>
            <person name="Lombard V."/>
            <person name="Lucas S."/>
            <person name="Lundell T."/>
            <person name="Martin R."/>
            <person name="McLaughlin D.J."/>
            <person name="Morgenstern I."/>
            <person name="Morin E."/>
            <person name="Murat C."/>
            <person name="Nagy L.G."/>
            <person name="Nolan M."/>
            <person name="Ohm R.A."/>
            <person name="Patyshakuliyeva A."/>
            <person name="Rokas A."/>
            <person name="Ruiz-Duenas F.J."/>
            <person name="Sabat G."/>
            <person name="Salamov A."/>
            <person name="Samejima M."/>
            <person name="Schmutz J."/>
            <person name="Slot J.C."/>
            <person name="St John F."/>
            <person name="Stenlid J."/>
            <person name="Sun H."/>
            <person name="Sun S."/>
            <person name="Syed K."/>
            <person name="Tsang A."/>
            <person name="Wiebenga A."/>
            <person name="Young D."/>
            <person name="Pisabarro A."/>
            <person name="Eastwood D.C."/>
            <person name="Martin F."/>
            <person name="Cullen D."/>
            <person name="Grigoriev I.V."/>
            <person name="Hibbett D.S."/>
        </authorList>
    </citation>
    <scope>NUCLEOTIDE SEQUENCE [LARGE SCALE GENOMIC DNA]</scope>
    <source>
        <strain evidence="1 2">LYAD-421 SS1</strain>
    </source>
</reference>
<dbReference type="OrthoDB" id="3269001at2759"/>
<feature type="non-terminal residue" evidence="1">
    <location>
        <position position="1"/>
    </location>
</feature>
<dbReference type="OMA" id="VADHRVC"/>
<dbReference type="AlphaFoldDB" id="R7T2Q8"/>
<dbReference type="PANTHER" id="PTHR46579:SF2">
    <property type="entry name" value="C2H2-TYPE DOMAIN-CONTAINING PROTEIN"/>
    <property type="match status" value="1"/>
</dbReference>
<gene>
    <name evidence="1" type="ORF">DICSQDRAFT_59914</name>
</gene>
<protein>
    <submittedName>
        <fullName evidence="1">Uncharacterized protein</fullName>
    </submittedName>
</protein>
<evidence type="ECO:0000313" key="2">
    <source>
        <dbReference type="Proteomes" id="UP000053319"/>
    </source>
</evidence>
<dbReference type="RefSeq" id="XP_007365583.1">
    <property type="nucleotide sequence ID" value="XM_007365521.1"/>
</dbReference>
<name>R7T2Q8_DICSQ</name>
<proteinExistence type="predicted"/>
<evidence type="ECO:0000313" key="1">
    <source>
        <dbReference type="EMBL" id="EJF61882.1"/>
    </source>
</evidence>
<dbReference type="HOGENOM" id="CLU_2596511_0_0_1"/>
<dbReference type="EMBL" id="JH719408">
    <property type="protein sequence ID" value="EJF61882.1"/>
    <property type="molecule type" value="Genomic_DNA"/>
</dbReference>
<dbReference type="KEGG" id="dsq:DICSQDRAFT_59914"/>
<organism evidence="1 2">
    <name type="scientific">Dichomitus squalens (strain LYAD-421)</name>
    <name type="common">Western red white-rot fungus</name>
    <dbReference type="NCBI Taxonomy" id="732165"/>
    <lineage>
        <taxon>Eukaryota</taxon>
        <taxon>Fungi</taxon>
        <taxon>Dikarya</taxon>
        <taxon>Basidiomycota</taxon>
        <taxon>Agaricomycotina</taxon>
        <taxon>Agaricomycetes</taxon>
        <taxon>Polyporales</taxon>
        <taxon>Polyporaceae</taxon>
        <taxon>Dichomitus</taxon>
    </lineage>
</organism>
<dbReference type="GeneID" id="18842919"/>